<accession>A0AAU8DQV4</accession>
<keyword evidence="1" id="KW-1133">Transmembrane helix</keyword>
<protein>
    <recommendedName>
        <fullName evidence="3">Major facilitator superfamily (MFS) profile domain-containing protein</fullName>
    </recommendedName>
</protein>
<keyword evidence="1" id="KW-0812">Transmembrane</keyword>
<name>A0AAU8DQV4_9ACTN</name>
<keyword evidence="1" id="KW-0472">Membrane</keyword>
<proteinExistence type="predicted"/>
<evidence type="ECO:0000256" key="1">
    <source>
        <dbReference type="SAM" id="Phobius"/>
    </source>
</evidence>
<reference evidence="2" key="1">
    <citation type="submission" date="2024-05" db="EMBL/GenBank/DDBJ databases">
        <authorList>
            <person name="Cai S.Y."/>
            <person name="Jin L.M."/>
            <person name="Li H.R."/>
        </authorList>
    </citation>
    <scope>NUCLEOTIDE SEQUENCE</scope>
    <source>
        <strain evidence="2">A5-74</strain>
    </source>
</reference>
<evidence type="ECO:0000313" key="2">
    <source>
        <dbReference type="EMBL" id="XCG64123.1"/>
    </source>
</evidence>
<dbReference type="RefSeq" id="WP_353649736.1">
    <property type="nucleotide sequence ID" value="NZ_CP159218.1"/>
</dbReference>
<dbReference type="AlphaFoldDB" id="A0AAU8DQV4"/>
<gene>
    <name evidence="2" type="ORF">ABLG96_01895</name>
</gene>
<organism evidence="2">
    <name type="scientific">Nakamurella sp. A5-74</name>
    <dbReference type="NCBI Taxonomy" id="3158264"/>
    <lineage>
        <taxon>Bacteria</taxon>
        <taxon>Bacillati</taxon>
        <taxon>Actinomycetota</taxon>
        <taxon>Actinomycetes</taxon>
        <taxon>Nakamurellales</taxon>
        <taxon>Nakamurellaceae</taxon>
        <taxon>Nakamurella</taxon>
    </lineage>
</organism>
<sequence>MLGVLVGAPLLLDIGWLQGWRWASNLVVLLGIPGVHTVVVGAALVRLRPIR</sequence>
<feature type="transmembrane region" description="Helical" evidence="1">
    <location>
        <begin position="27"/>
        <end position="47"/>
    </location>
</feature>
<dbReference type="EMBL" id="CP159218">
    <property type="protein sequence ID" value="XCG64123.1"/>
    <property type="molecule type" value="Genomic_DNA"/>
</dbReference>
<evidence type="ECO:0008006" key="3">
    <source>
        <dbReference type="Google" id="ProtNLM"/>
    </source>
</evidence>